<accession>A0A4R6Y314</accession>
<evidence type="ECO:0000259" key="1">
    <source>
        <dbReference type="Pfam" id="PF13723"/>
    </source>
</evidence>
<reference evidence="2 3" key="1">
    <citation type="submission" date="2019-03" db="EMBL/GenBank/DDBJ databases">
        <title>Genomic Encyclopedia of Type Strains, Phase IV (KMG-IV): sequencing the most valuable type-strain genomes for metagenomic binning, comparative biology and taxonomic classification.</title>
        <authorList>
            <person name="Goeker M."/>
        </authorList>
    </citation>
    <scope>NUCLEOTIDE SEQUENCE [LARGE SCALE GENOMIC DNA]</scope>
    <source>
        <strain evidence="2 3">DSM 102852</strain>
    </source>
</reference>
<keyword evidence="3" id="KW-1185">Reference proteome</keyword>
<feature type="domain" description="Beta-ketoacyl synthase-like N-terminal" evidence="1">
    <location>
        <begin position="33"/>
        <end position="247"/>
    </location>
</feature>
<organism evidence="2 3">
    <name type="scientific">Hydromonas duriensis</name>
    <dbReference type="NCBI Taxonomy" id="1527608"/>
    <lineage>
        <taxon>Bacteria</taxon>
        <taxon>Pseudomonadati</taxon>
        <taxon>Pseudomonadota</taxon>
        <taxon>Betaproteobacteria</taxon>
        <taxon>Burkholderiales</taxon>
        <taxon>Burkholderiaceae</taxon>
        <taxon>Hydromonas</taxon>
    </lineage>
</organism>
<sequence length="259" mass="29418">MGYPAWLKMKSTIHFSIKGWSAWAPGLCDAKDWVQWSFVPFCPNGDESPNSSAIPPMQRRRLNRITRMVYHVVDHIPRSNEVAQVYCSRHGDLAKSTELLVQLAHRESLSSLNFGLSVHNAVAGNISILQHNNQEITSLAAGRDGLVNALVETTAQCYDNQKDVLLVVYDETVPLQYSADLEFTQPAVFAYALLISVGNDYSIDWQNRQDEFTPMMTDVPTELDFFAWFLNKQQKSWSYLSNATQWHIHRIGHDGNDTK</sequence>
<name>A0A4R6Y314_9BURK</name>
<comment type="caution">
    <text evidence="2">The sequence shown here is derived from an EMBL/GenBank/DDBJ whole genome shotgun (WGS) entry which is preliminary data.</text>
</comment>
<evidence type="ECO:0000313" key="3">
    <source>
        <dbReference type="Proteomes" id="UP000294480"/>
    </source>
</evidence>
<dbReference type="EMBL" id="SNZE01000017">
    <property type="protein sequence ID" value="TDR30744.1"/>
    <property type="molecule type" value="Genomic_DNA"/>
</dbReference>
<dbReference type="Pfam" id="PF13723">
    <property type="entry name" value="Ketoacyl-synt_2"/>
    <property type="match status" value="1"/>
</dbReference>
<gene>
    <name evidence="2" type="ORF">DFR44_11723</name>
</gene>
<evidence type="ECO:0000313" key="2">
    <source>
        <dbReference type="EMBL" id="TDR30744.1"/>
    </source>
</evidence>
<dbReference type="Proteomes" id="UP000294480">
    <property type="component" value="Unassembled WGS sequence"/>
</dbReference>
<protein>
    <submittedName>
        <fullName evidence="2">Beta-ketoacyl synthase-like protein</fullName>
    </submittedName>
</protein>
<dbReference type="AlphaFoldDB" id="A0A4R6Y314"/>
<dbReference type="InterPro" id="IPR014030">
    <property type="entry name" value="Ketoacyl_synth_N"/>
</dbReference>
<proteinExistence type="predicted"/>